<dbReference type="EMBL" id="LT614636">
    <property type="protein sequence ID" value="SCN26247.1"/>
    <property type="molecule type" value="Genomic_DNA"/>
</dbReference>
<name>A0A113RUX1_PLABE</name>
<dbReference type="EMBL" id="LT608146">
    <property type="protein sequence ID" value="SCL94835.1"/>
    <property type="molecule type" value="Genomic_DNA"/>
</dbReference>
<evidence type="ECO:0000313" key="4">
    <source>
        <dbReference type="EMBL" id="SCL94835.1"/>
    </source>
</evidence>
<dbReference type="EMBL" id="LT160030">
    <property type="protein sequence ID" value="CXI53642.1"/>
    <property type="molecule type" value="Genomic_DNA"/>
</dbReference>
<evidence type="ECO:0000313" key="9">
    <source>
        <dbReference type="Proteomes" id="UP000220214"/>
    </source>
</evidence>
<dbReference type="Proteomes" id="UP000219860">
    <property type="component" value="Chromosome 10"/>
</dbReference>
<proteinExistence type="predicted"/>
<dbReference type="OrthoDB" id="385503at2759"/>
<keyword evidence="2" id="KW-1133">Transmembrane helix</keyword>
<evidence type="ECO:0000313" key="8">
    <source>
        <dbReference type="Proteomes" id="UP000219860"/>
    </source>
</evidence>
<feature type="transmembrane region" description="Helical" evidence="2">
    <location>
        <begin position="1755"/>
        <end position="1772"/>
    </location>
</feature>
<feature type="transmembrane region" description="Helical" evidence="2">
    <location>
        <begin position="1779"/>
        <end position="1799"/>
    </location>
</feature>
<evidence type="ECO:0000313" key="3">
    <source>
        <dbReference type="EMBL" id="CXI53642.1"/>
    </source>
</evidence>
<dbReference type="Proteomes" id="UP000516480">
    <property type="component" value="Chromosome 10"/>
</dbReference>
<feature type="transmembrane region" description="Helical" evidence="2">
    <location>
        <begin position="1727"/>
        <end position="1749"/>
    </location>
</feature>
<feature type="region of interest" description="Disordered" evidence="1">
    <location>
        <begin position="1044"/>
        <end position="1065"/>
    </location>
</feature>
<keyword evidence="2" id="KW-0472">Membrane</keyword>
<dbReference type="EMBL" id="LT608258">
    <property type="protein sequence ID" value="SCM16113.1"/>
    <property type="molecule type" value="Genomic_DNA"/>
</dbReference>
<evidence type="ECO:0000313" key="5">
    <source>
        <dbReference type="EMBL" id="SCM16113.1"/>
    </source>
</evidence>
<feature type="compositionally biased region" description="Low complexity" evidence="1">
    <location>
        <begin position="79"/>
        <end position="101"/>
    </location>
</feature>
<accession>A0A113RUX1</accession>
<gene>
    <name evidence="3" type="ORF">PBK173_000248500</name>
    <name evidence="6" type="ORF">PBNK65E_000241300</name>
    <name evidence="4" type="ORF">PBNK65NY_000240500</name>
    <name evidence="5" type="ORF">PBSP11A_000240300</name>
</gene>
<feature type="compositionally biased region" description="Basic and acidic residues" evidence="1">
    <location>
        <begin position="1581"/>
        <end position="1592"/>
    </location>
</feature>
<feature type="compositionally biased region" description="Low complexity" evidence="1">
    <location>
        <begin position="1"/>
        <end position="10"/>
    </location>
</feature>
<feature type="compositionally biased region" description="Low complexity" evidence="1">
    <location>
        <begin position="1053"/>
        <end position="1065"/>
    </location>
</feature>
<organism evidence="3 7">
    <name type="scientific">Plasmodium berghei</name>
    <dbReference type="NCBI Taxonomy" id="5821"/>
    <lineage>
        <taxon>Eukaryota</taxon>
        <taxon>Sar</taxon>
        <taxon>Alveolata</taxon>
        <taxon>Apicomplexa</taxon>
        <taxon>Aconoidasida</taxon>
        <taxon>Haemosporida</taxon>
        <taxon>Plasmodiidae</taxon>
        <taxon>Plasmodium</taxon>
        <taxon>Plasmodium (Vinckeia)</taxon>
    </lineage>
</organism>
<feature type="transmembrane region" description="Helical" evidence="2">
    <location>
        <begin position="1647"/>
        <end position="1664"/>
    </location>
</feature>
<feature type="region of interest" description="Disordered" evidence="1">
    <location>
        <begin position="1"/>
        <end position="21"/>
    </location>
</feature>
<dbReference type="OMA" id="NSMNNMD"/>
<evidence type="ECO:0000256" key="1">
    <source>
        <dbReference type="SAM" id="MobiDB-lite"/>
    </source>
</evidence>
<feature type="region of interest" description="Disordered" evidence="1">
    <location>
        <begin position="1569"/>
        <end position="1592"/>
    </location>
</feature>
<dbReference type="VEuPathDB" id="PlasmoDB:PBANKA_1023800"/>
<evidence type="ECO:0000256" key="2">
    <source>
        <dbReference type="SAM" id="Phobius"/>
    </source>
</evidence>
<feature type="region of interest" description="Disordered" evidence="1">
    <location>
        <begin position="59"/>
        <end position="109"/>
    </location>
</feature>
<evidence type="ECO:0000313" key="6">
    <source>
        <dbReference type="EMBL" id="SCN26247.1"/>
    </source>
</evidence>
<reference evidence="3 7" key="1">
    <citation type="submission" date="2016-02" db="EMBL/GenBank/DDBJ databases">
        <authorList>
            <consortium name="Pathogen Informatics"/>
        </authorList>
    </citation>
    <scope>NUCLEOTIDE SEQUENCE [LARGE SCALE GENOMIC DNA]</scope>
    <source>
        <strain evidence="3 7">K173</strain>
        <strain evidence="4 10">NK65 ny</strain>
        <strain evidence="6 9">NK65e</strain>
        <strain evidence="5 8">SP11 Antwerpcl1</strain>
    </source>
</reference>
<dbReference type="Proteomes" id="UP000069549">
    <property type="component" value="Chromosome 10"/>
</dbReference>
<feature type="transmembrane region" description="Helical" evidence="2">
    <location>
        <begin position="1805"/>
        <end position="1828"/>
    </location>
</feature>
<dbReference type="Proteomes" id="UP000220214">
    <property type="component" value="Chromosome 10"/>
</dbReference>
<evidence type="ECO:0000313" key="10">
    <source>
        <dbReference type="Proteomes" id="UP000516480"/>
    </source>
</evidence>
<keyword evidence="2" id="KW-0812">Transmembrane</keyword>
<sequence>MKNYNSYNSRNKNKHEDINYNNSYNYPNNYYYGNNNSNYKKKINNRYWKGAYGNDYLKNENRSNNKNSDLNQYKKHDNNNNNTKNPNNNNTKNPNNNNPKNNDNKYDSLSSIDKIKDNSIYEDVDKINNITFGYNDNSEGDFSYIMNNNFIENEKKLFKLNNNIDSSKNMNSSEFLMQKECDLINNNNLNSIKRKNGMDLYLRQAHGNNICEKENHAIKEDKLRNNSQNYNNDNNRDIERNKNFNMASSCNEKENIFQFHNVSNLTKFINKNIFYSNDNEELSDEHSFDNADPFNFMQKDDMNNKKNISEANSHFNNFSNKIFGDNKFLEKNYNKKNISQNKEQNMVFAHKHFESEYDEKINRFSENKYDDYDNDENYKNLDYFNILKKKNMNTIVNDNIPWNSEKNIPFDENISEDSHILRNNINGDDFSHNNMNRFNASNINELMDLQNSENDENLKFLNKFRNTLTSLNNINDIVNDDNDNRRNREDTSHIMNDMNNVIDSCYPDDSISIHTHLLRAFNKGEKINFQNIHPLSNKKINDNFMINNNNKNDIDIYNLNDKKYMDINKYDNDNNLTNLKERYNDKKYIDLEHVKFNKDILSNEHILNVEEYLNKSNIGNENYYLNINDRLNNFKDDLLYFQENNNEIKMNSLTSRQIRNPNDTEFSEPVNNINVLNVLNEYYLRNNPNEINNINNINNNSFNDKISSFFDMNDNIRNGQYYNNEDLKRSNINNNDNMKHHYLHINDRNNHIYDDSRIRTNLYSGEMHRIRQSGNEGLYNIEQMREEYMYKNKKINKMDNNNEIDRNNKNKRESNEIVGNINYNQINMNMDKNYYNKNYMNDTNNGIKKLIKNYEKHQNYYYYHHNIYDSNSYECDEFGRNRMDMHHGILRKKESKEISMKNEHVNNSNYDNGMGYHNNRGYRHFKNSISSMEYHNQQNNEKYIMNIENCINKLKKQNMLKFTLFLREYYKDININDLSENLYNYYRFINQINGNIKHTNYRVKYQNLMQKSDKDKLLRIQLSYMIINPSIQKNSGKWNFKNDEKGKEKNKGIENNFNSDNNTNNKLKQIDKMENSNYQIFDDLNKNYNFTEFLKKDNISPNDITNKFLEDNDNNLNDLKKLLNNSIFEKFQKKIYMDNDEDLEINNKNIMDTNLYNLLNYSIISDNKRKENVIDEQNDKNIDDKDKNDDGNTKLKNILDDALCLKTMDNSNANQKPLNNNTKADGKDIIKYDNIKKLGRYVFATVHEPRNLITLIKNKQVENYDEIVTKIRNIIKNAVDHITDECDIISNNNNNNNDIIKYGQNKTKDSENISLTYADNFTKNTLIKKILEVLWDIYIDIKNLYKDIDKCPHTHIETISKYNEDIKKKKNTLFNIIYLNEFKDNNVETLNYFIECNNIFLNKSINNIDITLNKQLYLYLTNVLYNTVQKVYLYVSIYPDIENLIKNLKFDKDLLPNYVIDVINGSKENKTDSSTNNKIVQNEKQKMNKNKTGTNLNDKINENNIKNIFSYNFGYENNIAKMSNFKLFGKTIKFCDMYEYYNFENYNEYDIFSSTINEKKKPKKSSFFFKEKGNKKGPNTKNEESRKKNNHVHKEIKKEEIDHEKINTEICKIKSVYYLFVNSMLKNKGASIYTKIFKIIKKKKKKTLIYTLFNNYLLLYYILAHADICFNSKIEYEEFLKVQILHINPNVNTLDKYLKNEKKQNKSHIKNNNITEKNDKMDIRYKLYNNSIYSSIYIYLIDVSVSYLFTPNMGVAYIQNILSLFLFYNYINFYITKMLFYKSGAGLITILLVKTIPYAKEFDENLMVCFLYSVLHSIFYILSNIFIYHMDNEKKTHKGSESELHSKILASMSNEIDFYKILYKSVCSYSHQNKFYDDEIKQMIQNLETDEIAKIIMTHIQK</sequence>
<evidence type="ECO:0000313" key="7">
    <source>
        <dbReference type="Proteomes" id="UP000069549"/>
    </source>
</evidence>
<protein>
    <submittedName>
        <fullName evidence="3">Uncharacterized protein</fullName>
    </submittedName>
</protein>